<dbReference type="EMBL" id="BAAAEW010000042">
    <property type="protein sequence ID" value="GAA0765918.1"/>
    <property type="molecule type" value="Genomic_DNA"/>
</dbReference>
<proteinExistence type="predicted"/>
<reference evidence="3 4" key="1">
    <citation type="journal article" date="2019" name="Int. J. Syst. Evol. Microbiol.">
        <title>The Global Catalogue of Microorganisms (GCM) 10K type strain sequencing project: providing services to taxonomists for standard genome sequencing and annotation.</title>
        <authorList>
            <consortium name="The Broad Institute Genomics Platform"/>
            <consortium name="The Broad Institute Genome Sequencing Center for Infectious Disease"/>
            <person name="Wu L."/>
            <person name="Ma J."/>
        </authorList>
    </citation>
    <scope>NUCLEOTIDE SEQUENCE [LARGE SCALE GENOMIC DNA]</scope>
    <source>
        <strain evidence="3 4">JCM 15503</strain>
    </source>
</reference>
<organism evidence="3 4">
    <name type="scientific">Ideonella azotifigens</name>
    <dbReference type="NCBI Taxonomy" id="513160"/>
    <lineage>
        <taxon>Bacteria</taxon>
        <taxon>Pseudomonadati</taxon>
        <taxon>Pseudomonadota</taxon>
        <taxon>Betaproteobacteria</taxon>
        <taxon>Burkholderiales</taxon>
        <taxon>Sphaerotilaceae</taxon>
        <taxon>Ideonella</taxon>
    </lineage>
</organism>
<dbReference type="PROSITE" id="PS51257">
    <property type="entry name" value="PROKAR_LIPOPROTEIN"/>
    <property type="match status" value="1"/>
</dbReference>
<dbReference type="PANTHER" id="PTHR34512">
    <property type="entry name" value="CELL SURFACE PROTEIN"/>
    <property type="match status" value="1"/>
</dbReference>
<dbReference type="InterPro" id="IPR011047">
    <property type="entry name" value="Quinoprotein_ADH-like_sf"/>
</dbReference>
<gene>
    <name evidence="3" type="ORF">GCM10009107_53500</name>
</gene>
<dbReference type="RefSeq" id="WP_141289435.1">
    <property type="nucleotide sequence ID" value="NZ_BAAAEW010000042.1"/>
</dbReference>
<feature type="chain" id="PRO_5045468975" description="Pyrrolo-quinoline quinone repeat domain-containing protein" evidence="1">
    <location>
        <begin position="26"/>
        <end position="396"/>
    </location>
</feature>
<evidence type="ECO:0000313" key="3">
    <source>
        <dbReference type="EMBL" id="GAA0765918.1"/>
    </source>
</evidence>
<sequence length="396" mass="40552">MPIPRFLSLALLAAAACASTTPAFAKWPQEGYSAAKGQANTDEATLTARNVAGLQLKWQRQLGQFYASAVTQAGPQLLACSNLFDVSALKLGSGASKWDQLAGVGNCGTPATAGGQTFLVSSALSPNYRNVVSALDTASGHVLWETDLPASSSDMGLNADPALSQGRLYVSSNRGQVVALDTATGQQAWRSTTGGNGVMNNDPAVAGGRVFVSTWLECCGNGARKLHAYDAATGAELWAAEVATSNMQRPAQPLGDKVVVTTDSGLVNAYDAATGALSWSRTVGFVDHAMALHGQAVYVPVGTSVLALDAATGNTLWTRQLPSGQGAISNLVWANGLVYLLAQNASSETAVVALKAGNGKPVASVPVSISGSYARLSLSDGMVYISANGTLSALGL</sequence>
<dbReference type="InterPro" id="IPR018391">
    <property type="entry name" value="PQQ_b-propeller_rpt"/>
</dbReference>
<feature type="signal peptide" evidence="1">
    <location>
        <begin position="1"/>
        <end position="25"/>
    </location>
</feature>
<evidence type="ECO:0000313" key="4">
    <source>
        <dbReference type="Proteomes" id="UP001500279"/>
    </source>
</evidence>
<keyword evidence="4" id="KW-1185">Reference proteome</keyword>
<accession>A0ABN1KGY2</accession>
<dbReference type="Pfam" id="PF13360">
    <property type="entry name" value="PQQ_2"/>
    <property type="match status" value="1"/>
</dbReference>
<dbReference type="InterPro" id="IPR015943">
    <property type="entry name" value="WD40/YVTN_repeat-like_dom_sf"/>
</dbReference>
<dbReference type="SUPFAM" id="SSF50998">
    <property type="entry name" value="Quinoprotein alcohol dehydrogenase-like"/>
    <property type="match status" value="1"/>
</dbReference>
<name>A0ABN1KGY2_9BURK</name>
<keyword evidence="1" id="KW-0732">Signal</keyword>
<protein>
    <recommendedName>
        <fullName evidence="2">Pyrrolo-quinoline quinone repeat domain-containing protein</fullName>
    </recommendedName>
</protein>
<dbReference type="PANTHER" id="PTHR34512:SF30">
    <property type="entry name" value="OUTER MEMBRANE PROTEIN ASSEMBLY FACTOR BAMB"/>
    <property type="match status" value="1"/>
</dbReference>
<evidence type="ECO:0000256" key="1">
    <source>
        <dbReference type="SAM" id="SignalP"/>
    </source>
</evidence>
<feature type="domain" description="Pyrrolo-quinoline quinone repeat" evidence="2">
    <location>
        <begin position="130"/>
        <end position="283"/>
    </location>
</feature>
<dbReference type="Proteomes" id="UP001500279">
    <property type="component" value="Unassembled WGS sequence"/>
</dbReference>
<dbReference type="SMART" id="SM00564">
    <property type="entry name" value="PQQ"/>
    <property type="match status" value="6"/>
</dbReference>
<comment type="caution">
    <text evidence="3">The sequence shown here is derived from an EMBL/GenBank/DDBJ whole genome shotgun (WGS) entry which is preliminary data.</text>
</comment>
<evidence type="ECO:0000259" key="2">
    <source>
        <dbReference type="Pfam" id="PF13360"/>
    </source>
</evidence>
<dbReference type="Gene3D" id="2.130.10.10">
    <property type="entry name" value="YVTN repeat-like/Quinoprotein amine dehydrogenase"/>
    <property type="match status" value="1"/>
</dbReference>
<dbReference type="InterPro" id="IPR002372">
    <property type="entry name" value="PQQ_rpt_dom"/>
</dbReference>